<evidence type="ECO:0000256" key="1">
    <source>
        <dbReference type="ARBA" id="ARBA00022679"/>
    </source>
</evidence>
<keyword evidence="2" id="KW-0472">Membrane</keyword>
<dbReference type="Pfam" id="PF00583">
    <property type="entry name" value="Acetyltransf_1"/>
    <property type="match status" value="1"/>
</dbReference>
<accession>A0A6G1PIH5</accession>
<dbReference type="GO" id="GO:0008080">
    <property type="term" value="F:N-acetyltransferase activity"/>
    <property type="evidence" value="ECO:0007669"/>
    <property type="project" value="InterPro"/>
</dbReference>
<gene>
    <name evidence="4" type="ORF">EXN66_Car005803</name>
</gene>
<protein>
    <submittedName>
        <fullName evidence="4">N-acetyltransferase 8</fullName>
    </submittedName>
</protein>
<name>A0A6G1PIH5_CHAAH</name>
<keyword evidence="1 4" id="KW-0808">Transferase</keyword>
<dbReference type="InterPro" id="IPR000182">
    <property type="entry name" value="GNAT_dom"/>
</dbReference>
<reference evidence="4 5" key="1">
    <citation type="submission" date="2019-02" db="EMBL/GenBank/DDBJ databases">
        <title>Opniocepnalus argus genome.</title>
        <authorList>
            <person name="Zhou C."/>
            <person name="Xiao S."/>
        </authorList>
    </citation>
    <scope>NUCLEOTIDE SEQUENCE [LARGE SCALE GENOMIC DNA]</scope>
    <source>
        <strain evidence="4">OARG1902GOOAL</strain>
        <tissue evidence="4">Muscle</tissue>
    </source>
</reference>
<sequence length="223" mass="25403">MQLVIRQYRPSDRDAVFNLFRNGIQEHIRPCFYSAMTSPLYLAVTLAMCVSGYLLGSVLCAVLFPGIWVGLVYYCCHELYAGFVRKKLQTDMQDIPRYYLSRPGHCFWVAEAEVDARAQIVGMVAVMAKQSGKERQAELFRMIISPLCRRMGLGFRLGQTVVDFCKEQGFSKLVLETSSAQMAAVTLYKKLGFSHTLTHTKAEAPFWVIMLARVYIIRMEKSL</sequence>
<dbReference type="PROSITE" id="PS51186">
    <property type="entry name" value="GNAT"/>
    <property type="match status" value="1"/>
</dbReference>
<dbReference type="PANTHER" id="PTHR13947">
    <property type="entry name" value="GNAT FAMILY N-ACETYLTRANSFERASE"/>
    <property type="match status" value="1"/>
</dbReference>
<feature type="domain" description="N-acetyltransferase" evidence="3">
    <location>
        <begin position="62"/>
        <end position="220"/>
    </location>
</feature>
<evidence type="ECO:0000259" key="3">
    <source>
        <dbReference type="PROSITE" id="PS51186"/>
    </source>
</evidence>
<dbReference type="Gene3D" id="3.40.630.30">
    <property type="match status" value="1"/>
</dbReference>
<evidence type="ECO:0000313" key="5">
    <source>
        <dbReference type="Proteomes" id="UP000503349"/>
    </source>
</evidence>
<dbReference type="AlphaFoldDB" id="A0A6G1PIH5"/>
<dbReference type="EMBL" id="CM015716">
    <property type="protein sequence ID" value="KAF3690131.1"/>
    <property type="molecule type" value="Genomic_DNA"/>
</dbReference>
<dbReference type="CDD" id="cd04301">
    <property type="entry name" value="NAT_SF"/>
    <property type="match status" value="1"/>
</dbReference>
<organism evidence="4 5">
    <name type="scientific">Channa argus</name>
    <name type="common">Northern snakehead</name>
    <name type="synonym">Ophicephalus argus</name>
    <dbReference type="NCBI Taxonomy" id="215402"/>
    <lineage>
        <taxon>Eukaryota</taxon>
        <taxon>Metazoa</taxon>
        <taxon>Chordata</taxon>
        <taxon>Craniata</taxon>
        <taxon>Vertebrata</taxon>
        <taxon>Euteleostomi</taxon>
        <taxon>Actinopterygii</taxon>
        <taxon>Neopterygii</taxon>
        <taxon>Teleostei</taxon>
        <taxon>Neoteleostei</taxon>
        <taxon>Acanthomorphata</taxon>
        <taxon>Anabantaria</taxon>
        <taxon>Anabantiformes</taxon>
        <taxon>Channoidei</taxon>
        <taxon>Channidae</taxon>
        <taxon>Channa</taxon>
    </lineage>
</organism>
<proteinExistence type="predicted"/>
<dbReference type="InterPro" id="IPR016181">
    <property type="entry name" value="Acyl_CoA_acyltransferase"/>
</dbReference>
<dbReference type="PANTHER" id="PTHR13947:SF58">
    <property type="entry name" value="8B (PUTATIVE,_PSEUDO-RELATED"/>
    <property type="match status" value="1"/>
</dbReference>
<keyword evidence="2" id="KW-0812">Transmembrane</keyword>
<dbReference type="Proteomes" id="UP000503349">
    <property type="component" value="Chromosome 5"/>
</dbReference>
<keyword evidence="5" id="KW-1185">Reference proteome</keyword>
<reference evidence="5" key="2">
    <citation type="submission" date="2019-02" db="EMBL/GenBank/DDBJ databases">
        <title>Opniocepnalus argus Var Kimnra genome.</title>
        <authorList>
            <person name="Zhou C."/>
            <person name="Xiao S."/>
        </authorList>
    </citation>
    <scope>NUCLEOTIDE SEQUENCE [LARGE SCALE GENOMIC DNA]</scope>
</reference>
<evidence type="ECO:0000256" key="2">
    <source>
        <dbReference type="SAM" id="Phobius"/>
    </source>
</evidence>
<dbReference type="InterPro" id="IPR050769">
    <property type="entry name" value="NAT_camello-type"/>
</dbReference>
<evidence type="ECO:0000313" key="4">
    <source>
        <dbReference type="EMBL" id="KAF3690131.1"/>
    </source>
</evidence>
<keyword evidence="2" id="KW-1133">Transmembrane helix</keyword>
<feature type="transmembrane region" description="Helical" evidence="2">
    <location>
        <begin position="54"/>
        <end position="76"/>
    </location>
</feature>
<dbReference type="SUPFAM" id="SSF55729">
    <property type="entry name" value="Acyl-CoA N-acyltransferases (Nat)"/>
    <property type="match status" value="1"/>
</dbReference>
<feature type="transmembrane region" description="Helical" evidence="2">
    <location>
        <begin position="31"/>
        <end position="48"/>
    </location>
</feature>